<organism evidence="2">
    <name type="scientific">Euseius sacchari</name>
    <dbReference type="NCBI Taxonomy" id="3061191"/>
    <lineage>
        <taxon>Eukaryota</taxon>
        <taxon>Metazoa</taxon>
        <taxon>Ecdysozoa</taxon>
        <taxon>Arthropoda</taxon>
        <taxon>Chelicerata</taxon>
        <taxon>Arachnida</taxon>
        <taxon>Acari</taxon>
        <taxon>Parasitiformes</taxon>
        <taxon>Mesostigmata</taxon>
        <taxon>Gamasina</taxon>
        <taxon>Phytoseioidea</taxon>
        <taxon>Phytoseiidae</taxon>
        <taxon>Amblyseiinae</taxon>
        <taxon>Euseius</taxon>
    </lineage>
</organism>
<name>A0AAU6PCM9_9ACAR</name>
<accession>A0AAU6PCM9</accession>
<evidence type="ECO:0000313" key="2">
    <source>
        <dbReference type="EMBL" id="WXI66966.1"/>
    </source>
</evidence>
<keyword evidence="1" id="KW-0472">Membrane</keyword>
<protein>
    <submittedName>
        <fullName evidence="2">ATP synthase F0 subunit 8</fullName>
    </submittedName>
</protein>
<reference evidence="2" key="1">
    <citation type="submission" date="2023-12" db="EMBL/GenBank/DDBJ databases">
        <authorList>
            <person name="Zhao W."/>
        </authorList>
    </citation>
    <scope>NUCLEOTIDE SEQUENCE</scope>
</reference>
<feature type="transmembrane region" description="Helical" evidence="1">
    <location>
        <begin position="9"/>
        <end position="29"/>
    </location>
</feature>
<gene>
    <name evidence="2" type="primary">ATP8</name>
</gene>
<dbReference type="EMBL" id="OR906641">
    <property type="protein sequence ID" value="WXI66966.1"/>
    <property type="molecule type" value="Genomic_DNA"/>
</dbReference>
<evidence type="ECO:0000256" key="1">
    <source>
        <dbReference type="SAM" id="Phobius"/>
    </source>
</evidence>
<keyword evidence="1" id="KW-1133">Transmembrane helix</keyword>
<proteinExistence type="predicted"/>
<keyword evidence="2" id="KW-0496">Mitochondrion</keyword>
<sequence length="54" mass="6726">MPQMKPMNWIYLMFIILFTNFMFLCYFSFPTNCQNINLYTDINNCHKYTNNLKW</sequence>
<dbReference type="AlphaFoldDB" id="A0AAU6PCM9"/>
<geneLocation type="mitochondrion" evidence="2"/>
<keyword evidence="1" id="KW-0812">Transmembrane</keyword>